<evidence type="ECO:0000313" key="17">
    <source>
        <dbReference type="Proteomes" id="UP000664940"/>
    </source>
</evidence>
<keyword evidence="8" id="KW-0677">Repeat</keyword>
<evidence type="ECO:0000256" key="4">
    <source>
        <dbReference type="ARBA" id="ARBA00011533"/>
    </source>
</evidence>
<evidence type="ECO:0000256" key="12">
    <source>
        <dbReference type="ARBA" id="ARBA00030127"/>
    </source>
</evidence>
<evidence type="ECO:0000313" key="16">
    <source>
        <dbReference type="EMBL" id="KAF6125137.1"/>
    </source>
</evidence>
<evidence type="ECO:0000259" key="15">
    <source>
        <dbReference type="Pfam" id="PF06747"/>
    </source>
</evidence>
<evidence type="ECO:0000256" key="10">
    <source>
        <dbReference type="ARBA" id="ARBA00023128"/>
    </source>
</evidence>
<evidence type="ECO:0000256" key="9">
    <source>
        <dbReference type="ARBA" id="ARBA00022982"/>
    </source>
</evidence>
<feature type="domain" description="CHCH" evidence="15">
    <location>
        <begin position="197"/>
        <end position="230"/>
    </location>
</feature>
<evidence type="ECO:0000256" key="1">
    <source>
        <dbReference type="ARBA" id="ARBA00003195"/>
    </source>
</evidence>
<evidence type="ECO:0000256" key="11">
    <source>
        <dbReference type="ARBA" id="ARBA00023157"/>
    </source>
</evidence>
<dbReference type="InterPro" id="IPR016680">
    <property type="entry name" value="NDUFA8"/>
</dbReference>
<dbReference type="EMBL" id="JABVXQ010000002">
    <property type="protein sequence ID" value="KAF6125137.1"/>
    <property type="molecule type" value="Genomic_DNA"/>
</dbReference>
<keyword evidence="10" id="KW-0496">Mitochondrion</keyword>
<comment type="caution">
    <text evidence="16">The sequence shown here is derived from an EMBL/GenBank/DDBJ whole genome shotgun (WGS) entry which is preliminary data.</text>
</comment>
<dbReference type="PANTHER" id="PTHR13344:SF0">
    <property type="entry name" value="NADH DEHYDROGENASE [UBIQUINONE] 1 ALPHA SUBCOMPLEX SUBUNIT 8"/>
    <property type="match status" value="1"/>
</dbReference>
<evidence type="ECO:0000256" key="5">
    <source>
        <dbReference type="ARBA" id="ARBA00016384"/>
    </source>
</evidence>
<gene>
    <name evidence="16" type="ORF">HJG60_009682</name>
</gene>
<evidence type="ECO:0000256" key="6">
    <source>
        <dbReference type="ARBA" id="ARBA00022448"/>
    </source>
</evidence>
<comment type="function">
    <text evidence="1">Accessory subunit of the mitochondrial membrane respiratory chain NADH dehydrogenase (Complex I), that is believed not to be involved in catalysis. Complex I functions in the transfer of electrons from NADH to the respiratory chain. The immediate electron acceptor for the enzyme is believed to be ubiquinone.</text>
</comment>
<dbReference type="AlphaFoldDB" id="A0A834ESV9"/>
<dbReference type="Proteomes" id="UP000664940">
    <property type="component" value="Unassembled WGS sequence"/>
</dbReference>
<keyword evidence="7" id="KW-0679">Respiratory chain</keyword>
<keyword evidence="9" id="KW-0249">Electron transport</keyword>
<protein>
    <recommendedName>
        <fullName evidence="5">NADH dehydrogenase [ubiquinone] 1 alpha subcomplex subunit 8</fullName>
    </recommendedName>
    <alternativeName>
        <fullName evidence="12">Complex I-19kD</fullName>
    </alternativeName>
    <alternativeName>
        <fullName evidence="13">NADH-ubiquinone oxidoreductase 19 kDa subunit</fullName>
    </alternativeName>
</protein>
<dbReference type="GO" id="GO:0006120">
    <property type="term" value="P:mitochondrial electron transport, NADH to ubiquinone"/>
    <property type="evidence" value="ECO:0007669"/>
    <property type="project" value="InterPro"/>
</dbReference>
<comment type="subcellular location">
    <subcellularLocation>
        <location evidence="2">Mitochondrion intermembrane space</location>
    </subcellularLocation>
</comment>
<keyword evidence="6" id="KW-0813">Transport</keyword>
<dbReference type="PROSITE" id="PS51808">
    <property type="entry name" value="CHCH"/>
    <property type="match status" value="2"/>
</dbReference>
<evidence type="ECO:0000256" key="13">
    <source>
        <dbReference type="ARBA" id="ARBA00030761"/>
    </source>
</evidence>
<organism evidence="16 17">
    <name type="scientific">Phyllostomus discolor</name>
    <name type="common">pale spear-nosed bat</name>
    <dbReference type="NCBI Taxonomy" id="89673"/>
    <lineage>
        <taxon>Eukaryota</taxon>
        <taxon>Metazoa</taxon>
        <taxon>Chordata</taxon>
        <taxon>Craniata</taxon>
        <taxon>Vertebrata</taxon>
        <taxon>Euteleostomi</taxon>
        <taxon>Mammalia</taxon>
        <taxon>Eutheria</taxon>
        <taxon>Laurasiatheria</taxon>
        <taxon>Chiroptera</taxon>
        <taxon>Yangochiroptera</taxon>
        <taxon>Phyllostomidae</taxon>
        <taxon>Phyllostominae</taxon>
        <taxon>Phyllostomus</taxon>
    </lineage>
</organism>
<dbReference type="Pfam" id="PF06747">
    <property type="entry name" value="CHCH"/>
    <property type="match status" value="1"/>
</dbReference>
<evidence type="ECO:0000256" key="14">
    <source>
        <dbReference type="SAM" id="MobiDB-lite"/>
    </source>
</evidence>
<sequence length="291" mass="33626">MVTLHGYIESQVQCGQVHCRLPYTAPPVHLKADMDGPLSSRGEKLLFFCCCCLVAHHILLSIFLTKHMQVGFNVRYQEECWDRCSRARPFVGTRGNLSAALFHEEGHRTVHTLHPPGWRLSTQGPCLLADYWAQQTVKVSSAVLKAAAHHYGAQCDKANKEFMLCRWEEKDPRRCLEEGKLVNKCALDFFRQIKRHCAEPFTEYWTCIDYSGLQLFRRCRKQQAKFDQCVLDKLGWVRPDLGELSKVTKVKTDRPLPENPYHSRPRPEPNPEVEGDLKPAKHGSRLYFWTM</sequence>
<feature type="region of interest" description="Disordered" evidence="14">
    <location>
        <begin position="252"/>
        <end position="279"/>
    </location>
</feature>
<comment type="subunit">
    <text evidence="4">Complex I is composed of 45 different subunits.</text>
</comment>
<dbReference type="GO" id="GO:0005758">
    <property type="term" value="C:mitochondrial intermembrane space"/>
    <property type="evidence" value="ECO:0007669"/>
    <property type="project" value="UniProtKB-SubCell"/>
</dbReference>
<evidence type="ECO:0000256" key="3">
    <source>
        <dbReference type="ARBA" id="ARBA00010705"/>
    </source>
</evidence>
<evidence type="ECO:0000256" key="7">
    <source>
        <dbReference type="ARBA" id="ARBA00022660"/>
    </source>
</evidence>
<dbReference type="PANTHER" id="PTHR13344">
    <property type="entry name" value="NADH-UBIQUINONE OXIDOREDUCTASE"/>
    <property type="match status" value="1"/>
</dbReference>
<comment type="similarity">
    <text evidence="3">Belongs to the complex I NDUFA8 subunit family.</text>
</comment>
<dbReference type="InterPro" id="IPR010625">
    <property type="entry name" value="CHCH"/>
</dbReference>
<accession>A0A834ESV9</accession>
<evidence type="ECO:0000256" key="8">
    <source>
        <dbReference type="ARBA" id="ARBA00022737"/>
    </source>
</evidence>
<name>A0A834ESV9_9CHIR</name>
<evidence type="ECO:0000256" key="2">
    <source>
        <dbReference type="ARBA" id="ARBA00004569"/>
    </source>
</evidence>
<reference evidence="16 17" key="1">
    <citation type="journal article" date="2020" name="Nature">
        <title>Six reference-quality genomes reveal evolution of bat adaptations.</title>
        <authorList>
            <person name="Jebb D."/>
            <person name="Huang Z."/>
            <person name="Pippel M."/>
            <person name="Hughes G.M."/>
            <person name="Lavrichenko K."/>
            <person name="Devanna P."/>
            <person name="Winkler S."/>
            <person name="Jermiin L.S."/>
            <person name="Skirmuntt E.C."/>
            <person name="Katzourakis A."/>
            <person name="Burkitt-Gray L."/>
            <person name="Ray D.A."/>
            <person name="Sullivan K.A.M."/>
            <person name="Roscito J.G."/>
            <person name="Kirilenko B.M."/>
            <person name="Davalos L.M."/>
            <person name="Corthals A.P."/>
            <person name="Power M.L."/>
            <person name="Jones G."/>
            <person name="Ransome R.D."/>
            <person name="Dechmann D.K.N."/>
            <person name="Locatelli A.G."/>
            <person name="Puechmaille S.J."/>
            <person name="Fedrigo O."/>
            <person name="Jarvis E.D."/>
            <person name="Hiller M."/>
            <person name="Vernes S.C."/>
            <person name="Myers E.W."/>
            <person name="Teeling E.C."/>
        </authorList>
    </citation>
    <scope>NUCLEOTIDE SEQUENCE [LARGE SCALE GENOMIC DNA]</scope>
    <source>
        <strain evidence="16">Bat1K_MPI-CBG_1</strain>
    </source>
</reference>
<feature type="compositionally biased region" description="Basic and acidic residues" evidence="14">
    <location>
        <begin position="265"/>
        <end position="279"/>
    </location>
</feature>
<keyword evidence="11" id="KW-1015">Disulfide bond</keyword>
<proteinExistence type="inferred from homology"/>